<dbReference type="Proteomes" id="UP001189429">
    <property type="component" value="Unassembled WGS sequence"/>
</dbReference>
<dbReference type="PANTHER" id="PTHR47186:SF3">
    <property type="entry name" value="OS09G0267800 PROTEIN"/>
    <property type="match status" value="1"/>
</dbReference>
<organism evidence="4 5">
    <name type="scientific">Prorocentrum cordatum</name>
    <dbReference type="NCBI Taxonomy" id="2364126"/>
    <lineage>
        <taxon>Eukaryota</taxon>
        <taxon>Sar</taxon>
        <taxon>Alveolata</taxon>
        <taxon>Dinophyceae</taxon>
        <taxon>Prorocentrales</taxon>
        <taxon>Prorocentraceae</taxon>
        <taxon>Prorocentrum</taxon>
    </lineage>
</organism>
<reference evidence="4" key="1">
    <citation type="submission" date="2023-10" db="EMBL/GenBank/DDBJ databases">
        <authorList>
            <person name="Chen Y."/>
            <person name="Shah S."/>
            <person name="Dougan E. K."/>
            <person name="Thang M."/>
            <person name="Chan C."/>
        </authorList>
    </citation>
    <scope>NUCLEOTIDE SEQUENCE [LARGE SCALE GENOMIC DNA]</scope>
</reference>
<dbReference type="InterPro" id="IPR055414">
    <property type="entry name" value="LRR_R13L4/SHOC2-like"/>
</dbReference>
<accession>A0ABN9QGQ0</accession>
<feature type="region of interest" description="Disordered" evidence="2">
    <location>
        <begin position="369"/>
        <end position="398"/>
    </location>
</feature>
<evidence type="ECO:0000313" key="5">
    <source>
        <dbReference type="Proteomes" id="UP001189429"/>
    </source>
</evidence>
<feature type="domain" description="Disease resistance R13L4/SHOC-2-like LRR" evidence="3">
    <location>
        <begin position="399"/>
        <end position="506"/>
    </location>
</feature>
<keyword evidence="5" id="KW-1185">Reference proteome</keyword>
<sequence length="592" mass="63849">MEDKNTTPSGTGHSELIVEEAMAATLYTGPMYEKYNLVFRAKTGAPCLKERLDHISTLHGISSFIVNMSKITSASTLWRGSTKVHLPESLTKKDKWNLRGGIEFGITSMTQDRAQAVHYAEGAASTAFQARQGLVDRGAEMKWISQYPHEAEILFSPLLGLEMIGTSVDHGAALVELRLGLNLTAETLDQITSKRHALMKDAATNGELEILAAARDQRSLGNFAALASAAWKGYPLKHDAQWYNNDGHILDCIKELTTIKQEAQKLADLRGEKLMQALGAFTAGRPARRESTSKLDLGGREDVEKLPEDLFGLTQLQTLDLRYCPALQALPESLGQLSALQTLDLGFCQALQALPESLGQLVDANAGRDRMSGPACPAREPGPALGAADAGPRRTRPESLGQFSALQPLDLSECAALQALPEDLGQLSALQKLYLSYCWALQALPESLGQLSALQTLDLRYCPALQALPESPSQLSALQTLDLRSCQALHALPESLGQLSALQMLALPENLGQFSALQWLGLGGCQALQALLESLGQLSALQTLCLDECVALQALPESLGQLSALQKLYLSECVAPQALPESLSQHSALRVL</sequence>
<dbReference type="Pfam" id="PF23598">
    <property type="entry name" value="LRR_14"/>
    <property type="match status" value="1"/>
</dbReference>
<feature type="compositionally biased region" description="Low complexity" evidence="2">
    <location>
        <begin position="381"/>
        <end position="390"/>
    </location>
</feature>
<dbReference type="EMBL" id="CAUYUJ010003400">
    <property type="protein sequence ID" value="CAK0805172.1"/>
    <property type="molecule type" value="Genomic_DNA"/>
</dbReference>
<evidence type="ECO:0000313" key="4">
    <source>
        <dbReference type="EMBL" id="CAK0805172.1"/>
    </source>
</evidence>
<dbReference type="SUPFAM" id="SSF52058">
    <property type="entry name" value="L domain-like"/>
    <property type="match status" value="2"/>
</dbReference>
<dbReference type="Gene3D" id="3.80.10.10">
    <property type="entry name" value="Ribonuclease Inhibitor"/>
    <property type="match status" value="3"/>
</dbReference>
<name>A0ABN9QGQ0_9DINO</name>
<protein>
    <recommendedName>
        <fullName evidence="3">Disease resistance R13L4/SHOC-2-like LRR domain-containing protein</fullName>
    </recommendedName>
</protein>
<evidence type="ECO:0000256" key="1">
    <source>
        <dbReference type="ARBA" id="ARBA00022737"/>
    </source>
</evidence>
<feature type="non-terminal residue" evidence="4">
    <location>
        <position position="592"/>
    </location>
</feature>
<dbReference type="InterPro" id="IPR032675">
    <property type="entry name" value="LRR_dom_sf"/>
</dbReference>
<dbReference type="PANTHER" id="PTHR47186">
    <property type="entry name" value="LEUCINE-RICH REPEAT-CONTAINING PROTEIN 57"/>
    <property type="match status" value="1"/>
</dbReference>
<evidence type="ECO:0000256" key="2">
    <source>
        <dbReference type="SAM" id="MobiDB-lite"/>
    </source>
</evidence>
<gene>
    <name evidence="4" type="ORF">PCOR1329_LOCUS11771</name>
</gene>
<proteinExistence type="predicted"/>
<dbReference type="Gene3D" id="3.90.176.10">
    <property type="entry name" value="Toxin ADP-ribosyltransferase, Chain A, domain 1"/>
    <property type="match status" value="1"/>
</dbReference>
<keyword evidence="1" id="KW-0677">Repeat</keyword>
<comment type="caution">
    <text evidence="4">The sequence shown here is derived from an EMBL/GenBank/DDBJ whole genome shotgun (WGS) entry which is preliminary data.</text>
</comment>
<evidence type="ECO:0000259" key="3">
    <source>
        <dbReference type="Pfam" id="PF23598"/>
    </source>
</evidence>